<evidence type="ECO:0000259" key="1">
    <source>
        <dbReference type="Pfam" id="PF13456"/>
    </source>
</evidence>
<accession>A0ABR1Z8M6</accession>
<dbReference type="InterPro" id="IPR036397">
    <property type="entry name" value="RNaseH_sf"/>
</dbReference>
<evidence type="ECO:0000313" key="2">
    <source>
        <dbReference type="EMBL" id="KAK8476295.1"/>
    </source>
</evidence>
<feature type="domain" description="RNase H type-1" evidence="1">
    <location>
        <begin position="204"/>
        <end position="267"/>
    </location>
</feature>
<dbReference type="PANTHER" id="PTHR47723">
    <property type="entry name" value="OS05G0353850 PROTEIN"/>
    <property type="match status" value="1"/>
</dbReference>
<dbReference type="InterPro" id="IPR053151">
    <property type="entry name" value="RNase_H-like"/>
</dbReference>
<comment type="caution">
    <text evidence="2">The sequence shown here is derived from an EMBL/GenBank/DDBJ whole genome shotgun (WGS) entry which is preliminary data.</text>
</comment>
<gene>
    <name evidence="2" type="ORF">V6N11_049697</name>
</gene>
<evidence type="ECO:0000313" key="3">
    <source>
        <dbReference type="Proteomes" id="UP001396334"/>
    </source>
</evidence>
<protein>
    <recommendedName>
        <fullName evidence="1">RNase H type-1 domain-containing protein</fullName>
    </recommendedName>
</protein>
<dbReference type="InterPro" id="IPR044730">
    <property type="entry name" value="RNase_H-like_dom_plant"/>
</dbReference>
<sequence>MADEQSDESLPISTWFPPLPQEAANALGDVPSSQEIHDALMTMAPLKDVWIPSLGPLYRYLLDPAFAFKGLTFSNLITVDGNWDISSLSALFAASTIAHILIVQCPSLEDGDEKSMRLKRHFMYCTIAMLLKIFGYKSSLWLSPALSSRVTCNNGSPVTWIISPSLAWANYYSDCVVMGKVSISHLWSEMLERDAPGLEWVYLNIDGAVSMLLSDGSIGGLFRDSNGDWIMGFVKEIGHSNSLHAELCALFEGFSLAWKQGFGNVLVLVNRLWT</sequence>
<dbReference type="CDD" id="cd06222">
    <property type="entry name" value="RNase_H_like"/>
    <property type="match status" value="1"/>
</dbReference>
<dbReference type="Gene3D" id="3.30.420.10">
    <property type="entry name" value="Ribonuclease H-like superfamily/Ribonuclease H"/>
    <property type="match status" value="1"/>
</dbReference>
<dbReference type="Proteomes" id="UP001396334">
    <property type="component" value="Unassembled WGS sequence"/>
</dbReference>
<dbReference type="EMBL" id="JBBPBN010002324">
    <property type="protein sequence ID" value="KAK8476295.1"/>
    <property type="molecule type" value="Genomic_DNA"/>
</dbReference>
<dbReference type="PANTHER" id="PTHR47723:SF19">
    <property type="entry name" value="POLYNUCLEOTIDYL TRANSFERASE, RIBONUCLEASE H-LIKE SUPERFAMILY PROTEIN"/>
    <property type="match status" value="1"/>
</dbReference>
<name>A0ABR1Z8M6_9ROSI</name>
<dbReference type="InterPro" id="IPR002156">
    <property type="entry name" value="RNaseH_domain"/>
</dbReference>
<keyword evidence="3" id="KW-1185">Reference proteome</keyword>
<proteinExistence type="predicted"/>
<reference evidence="2 3" key="1">
    <citation type="journal article" date="2024" name="G3 (Bethesda)">
        <title>Genome assembly of Hibiscus sabdariffa L. provides insights into metabolisms of medicinal natural products.</title>
        <authorList>
            <person name="Kim T."/>
        </authorList>
    </citation>
    <scope>NUCLEOTIDE SEQUENCE [LARGE SCALE GENOMIC DNA]</scope>
    <source>
        <strain evidence="2">TK-2024</strain>
        <tissue evidence="2">Old leaves</tissue>
    </source>
</reference>
<organism evidence="2 3">
    <name type="scientific">Hibiscus sabdariffa</name>
    <name type="common">roselle</name>
    <dbReference type="NCBI Taxonomy" id="183260"/>
    <lineage>
        <taxon>Eukaryota</taxon>
        <taxon>Viridiplantae</taxon>
        <taxon>Streptophyta</taxon>
        <taxon>Embryophyta</taxon>
        <taxon>Tracheophyta</taxon>
        <taxon>Spermatophyta</taxon>
        <taxon>Magnoliopsida</taxon>
        <taxon>eudicotyledons</taxon>
        <taxon>Gunneridae</taxon>
        <taxon>Pentapetalae</taxon>
        <taxon>rosids</taxon>
        <taxon>malvids</taxon>
        <taxon>Malvales</taxon>
        <taxon>Malvaceae</taxon>
        <taxon>Malvoideae</taxon>
        <taxon>Hibiscus</taxon>
    </lineage>
</organism>
<dbReference type="Pfam" id="PF13456">
    <property type="entry name" value="RVT_3"/>
    <property type="match status" value="1"/>
</dbReference>